<dbReference type="Proteomes" id="UP000028782">
    <property type="component" value="Chromosome"/>
</dbReference>
<dbReference type="EMBL" id="CP006704">
    <property type="protein sequence ID" value="AIJ46868.1"/>
    <property type="molecule type" value="Genomic_DNA"/>
</dbReference>
<protein>
    <submittedName>
        <fullName evidence="1">Uncharacterized protein</fullName>
    </submittedName>
</protein>
<dbReference type="HOGENOM" id="CLU_3395957_0_0_4"/>
<evidence type="ECO:0000313" key="1">
    <source>
        <dbReference type="EMBL" id="AIJ46868.1"/>
    </source>
</evidence>
<dbReference type="KEGG" id="ctes:O987_13760"/>
<name>A0A076PMB4_COMTE</name>
<reference evidence="1 2" key="1">
    <citation type="journal article" date="2014" name="Genome Announc.">
        <title>Complete Genome Sequence of Polychlorinated Biphenyl Degrader Comamonas testosteroni TK102 (NBRC 109938).</title>
        <authorList>
            <person name="Fukuda K."/>
            <person name="Hosoyama A."/>
            <person name="Tsuchikane K."/>
            <person name="Ohji S."/>
            <person name="Yamazoe A."/>
            <person name="Fujita N."/>
            <person name="Shintani M."/>
            <person name="Kimbara K."/>
        </authorList>
    </citation>
    <scope>NUCLEOTIDE SEQUENCE [LARGE SCALE GENOMIC DNA]</scope>
    <source>
        <strain evidence="1">TK102</strain>
    </source>
</reference>
<dbReference type="AlphaFoldDB" id="A0A076PMB4"/>
<gene>
    <name evidence="1" type="ORF">O987_13760</name>
</gene>
<evidence type="ECO:0000313" key="2">
    <source>
        <dbReference type="Proteomes" id="UP000028782"/>
    </source>
</evidence>
<proteinExistence type="predicted"/>
<organism evidence="1 2">
    <name type="scientific">Comamonas testosteroni TK102</name>
    <dbReference type="NCBI Taxonomy" id="1392005"/>
    <lineage>
        <taxon>Bacteria</taxon>
        <taxon>Pseudomonadati</taxon>
        <taxon>Pseudomonadota</taxon>
        <taxon>Betaproteobacteria</taxon>
        <taxon>Burkholderiales</taxon>
        <taxon>Comamonadaceae</taxon>
        <taxon>Comamonas</taxon>
    </lineage>
</organism>
<accession>A0A076PMB4</accession>
<sequence length="31" mass="3369">MGERQLGLAVPIFRVQSYFSASAAAVVRKES</sequence>